<organism evidence="1 2">
    <name type="scientific">Peronospora belbahrii</name>
    <dbReference type="NCBI Taxonomy" id="622444"/>
    <lineage>
        <taxon>Eukaryota</taxon>
        <taxon>Sar</taxon>
        <taxon>Stramenopiles</taxon>
        <taxon>Oomycota</taxon>
        <taxon>Peronosporomycetes</taxon>
        <taxon>Peronosporales</taxon>
        <taxon>Peronosporaceae</taxon>
        <taxon>Peronospora</taxon>
    </lineage>
</organism>
<name>A0AAU9KRN0_9STRA</name>
<gene>
    <name evidence="1" type="ORF">PBS003_LOCUS3779</name>
</gene>
<evidence type="ECO:0000313" key="2">
    <source>
        <dbReference type="Proteomes" id="UP001160483"/>
    </source>
</evidence>
<protein>
    <submittedName>
        <fullName evidence="1">Uncharacterized protein</fullName>
    </submittedName>
</protein>
<accession>A0AAU9KRN0</accession>
<dbReference type="AlphaFoldDB" id="A0AAU9KRN0"/>
<proteinExistence type="predicted"/>
<reference evidence="1" key="1">
    <citation type="submission" date="2021-11" db="EMBL/GenBank/DDBJ databases">
        <authorList>
            <person name="Islam A."/>
            <person name="Islam S."/>
            <person name="Flora M.S."/>
            <person name="Rahman M."/>
            <person name="Ziaur R.M."/>
            <person name="Epstein J.H."/>
            <person name="Hassan M."/>
            <person name="Klassen M."/>
            <person name="Woodard K."/>
            <person name="Webb A."/>
            <person name="Webby R.J."/>
            <person name="El Zowalaty M.E."/>
        </authorList>
    </citation>
    <scope>NUCLEOTIDE SEQUENCE</scope>
    <source>
        <strain evidence="1">Pbs3</strain>
    </source>
</reference>
<comment type="caution">
    <text evidence="1">The sequence shown here is derived from an EMBL/GenBank/DDBJ whole genome shotgun (WGS) entry which is preliminary data.</text>
</comment>
<evidence type="ECO:0000313" key="1">
    <source>
        <dbReference type="EMBL" id="CAH0477021.1"/>
    </source>
</evidence>
<dbReference type="Proteomes" id="UP001160483">
    <property type="component" value="Unassembled WGS sequence"/>
</dbReference>
<sequence>MLDVKEIQRQGMFVVKKRQSGEPVDACEQKQATWEFMTSVISRIVPLYQQVADMGLYRKKHTSAMNSNTTAKSTQQRLFIRVLDRFTARVSYDRGIYEYASRFGDCSEKMQQVQRRSNAVIERGLRLAQEEQASRTIACEKVEQEGTICVSAATGQRAKKKGVPLWMHKGVPRATTTKNCVVWLEL</sequence>
<dbReference type="EMBL" id="CAKKTJ010000167">
    <property type="protein sequence ID" value="CAH0477021.1"/>
    <property type="molecule type" value="Genomic_DNA"/>
</dbReference>